<evidence type="ECO:0000313" key="2">
    <source>
        <dbReference type="Proteomes" id="UP000477680"/>
    </source>
</evidence>
<dbReference type="KEGG" id="kim:G3T16_19050"/>
<keyword evidence="2" id="KW-1185">Reference proteome</keyword>
<accession>A0A6C0U4V9</accession>
<dbReference type="AlphaFoldDB" id="A0A6C0U4V9"/>
<organism evidence="1 2">
    <name type="scientific">Kineobactrum salinum</name>
    <dbReference type="NCBI Taxonomy" id="2708301"/>
    <lineage>
        <taxon>Bacteria</taxon>
        <taxon>Pseudomonadati</taxon>
        <taxon>Pseudomonadota</taxon>
        <taxon>Gammaproteobacteria</taxon>
        <taxon>Cellvibrionales</taxon>
        <taxon>Halieaceae</taxon>
        <taxon>Kineobactrum</taxon>
    </lineage>
</organism>
<evidence type="ECO:0000313" key="1">
    <source>
        <dbReference type="EMBL" id="QIB67192.1"/>
    </source>
</evidence>
<reference evidence="1 2" key="1">
    <citation type="submission" date="2020-02" db="EMBL/GenBank/DDBJ databases">
        <title>Genome sequencing for Kineobactrum sp. M2.</title>
        <authorList>
            <person name="Park S.-J."/>
        </authorList>
    </citation>
    <scope>NUCLEOTIDE SEQUENCE [LARGE SCALE GENOMIC DNA]</scope>
    <source>
        <strain evidence="1 2">M2</strain>
    </source>
</reference>
<protein>
    <submittedName>
        <fullName evidence="1">Uncharacterized protein</fullName>
    </submittedName>
</protein>
<dbReference type="EMBL" id="CP048711">
    <property type="protein sequence ID" value="QIB67192.1"/>
    <property type="molecule type" value="Genomic_DNA"/>
</dbReference>
<sequence>MNLTLAIQVAKFVIWLMLNLSDLVLEAEENLPEAGRGGEKFAAVKEAVLVAARVLGLADRAIDAALGVVDVDKRINDTVSKEINAAR</sequence>
<gene>
    <name evidence="1" type="ORF">G3T16_19050</name>
</gene>
<dbReference type="Proteomes" id="UP000477680">
    <property type="component" value="Chromosome"/>
</dbReference>
<name>A0A6C0U4V9_9GAMM</name>
<proteinExistence type="predicted"/>
<dbReference type="RefSeq" id="WP_163496619.1">
    <property type="nucleotide sequence ID" value="NZ_CP048711.1"/>
</dbReference>